<sequence>MSTAELPAPVADPAAVTPEWLTGALGGPAGVTTVRAERIGTGLVGQSVRFHLTWDTPGAGPATVVGKFPSPDPKSRERGRAGGEYRREVRFYQRLAAGAGLRLPACRLASYDEATGDFTLLLDDLAPARQGDQLTGCTPDEAAAVLAEAARLHAAYWADPRLDAEDWLRRPHPEREATGALLTRLWPGFQAEYGPDLPAGGAELGARFVEALPAWAERDTAPRCLAHGDLRVDNVLFGAGRPVVVDWQTVGQASAASDVAYLLGASLTVADRRAHEDALLAGYHRALNAHGVRDYPLARLREDHRRATLCGVGMTIGASMLVGVDDRGRRMFATMAERHLTHALDLGAEEFLG</sequence>
<dbReference type="InterPro" id="IPR052961">
    <property type="entry name" value="Oxido-Kinase-like_Enzymes"/>
</dbReference>
<dbReference type="SUPFAM" id="SSF56112">
    <property type="entry name" value="Protein kinase-like (PK-like)"/>
    <property type="match status" value="1"/>
</dbReference>
<accession>A0A9W6NXX3</accession>
<feature type="region of interest" description="Disordered" evidence="1">
    <location>
        <begin position="61"/>
        <end position="82"/>
    </location>
</feature>
<dbReference type="InterPro" id="IPR011009">
    <property type="entry name" value="Kinase-like_dom_sf"/>
</dbReference>
<dbReference type="SMART" id="SM00587">
    <property type="entry name" value="CHK"/>
    <property type="match status" value="1"/>
</dbReference>
<dbReference type="InterPro" id="IPR002575">
    <property type="entry name" value="Aminoglycoside_PTrfase"/>
</dbReference>
<feature type="compositionally biased region" description="Basic and acidic residues" evidence="1">
    <location>
        <begin position="73"/>
        <end position="82"/>
    </location>
</feature>
<dbReference type="PANTHER" id="PTHR23020:SF41">
    <property type="entry name" value="AMINOGLYCOSIDE PHOSPHOTRANSFERASE DOMAIN-CONTAINING PROTEIN"/>
    <property type="match status" value="1"/>
</dbReference>
<organism evidence="3 4">
    <name type="scientific">Pseudonocardia halophobica</name>
    <dbReference type="NCBI Taxonomy" id="29401"/>
    <lineage>
        <taxon>Bacteria</taxon>
        <taxon>Bacillati</taxon>
        <taxon>Actinomycetota</taxon>
        <taxon>Actinomycetes</taxon>
        <taxon>Pseudonocardiales</taxon>
        <taxon>Pseudonocardiaceae</taxon>
        <taxon>Pseudonocardia</taxon>
    </lineage>
</organism>
<reference evidence="3" key="2">
    <citation type="submission" date="2023-01" db="EMBL/GenBank/DDBJ databases">
        <authorList>
            <person name="Sun Q."/>
            <person name="Evtushenko L."/>
        </authorList>
    </citation>
    <scope>NUCLEOTIDE SEQUENCE</scope>
    <source>
        <strain evidence="3">VKM Ac-1069</strain>
    </source>
</reference>
<dbReference type="Proteomes" id="UP001143463">
    <property type="component" value="Unassembled WGS sequence"/>
</dbReference>
<dbReference type="Gene3D" id="3.90.1200.10">
    <property type="match status" value="1"/>
</dbReference>
<protein>
    <recommendedName>
        <fullName evidence="2">CHK kinase-like domain-containing protein</fullName>
    </recommendedName>
</protein>
<evidence type="ECO:0000256" key="1">
    <source>
        <dbReference type="SAM" id="MobiDB-lite"/>
    </source>
</evidence>
<dbReference type="Pfam" id="PF01636">
    <property type="entry name" value="APH"/>
    <property type="match status" value="1"/>
</dbReference>
<dbReference type="PANTHER" id="PTHR23020">
    <property type="entry name" value="UNCHARACTERIZED NUCLEAR HORMONE RECEPTOR-RELATED"/>
    <property type="match status" value="1"/>
</dbReference>
<evidence type="ECO:0000313" key="4">
    <source>
        <dbReference type="Proteomes" id="UP001143463"/>
    </source>
</evidence>
<comment type="caution">
    <text evidence="3">The sequence shown here is derived from an EMBL/GenBank/DDBJ whole genome shotgun (WGS) entry which is preliminary data.</text>
</comment>
<dbReference type="RefSeq" id="WP_037038558.1">
    <property type="nucleotide sequence ID" value="NZ_BAAAUZ010000037.1"/>
</dbReference>
<evidence type="ECO:0000259" key="2">
    <source>
        <dbReference type="SMART" id="SM00587"/>
    </source>
</evidence>
<evidence type="ECO:0000313" key="3">
    <source>
        <dbReference type="EMBL" id="GLL13900.1"/>
    </source>
</evidence>
<proteinExistence type="predicted"/>
<reference evidence="3" key="1">
    <citation type="journal article" date="2014" name="Int. J. Syst. Evol. Microbiol.">
        <title>Complete genome sequence of Corynebacterium casei LMG S-19264T (=DSM 44701T), isolated from a smear-ripened cheese.</title>
        <authorList>
            <consortium name="US DOE Joint Genome Institute (JGI-PGF)"/>
            <person name="Walter F."/>
            <person name="Albersmeier A."/>
            <person name="Kalinowski J."/>
            <person name="Ruckert C."/>
        </authorList>
    </citation>
    <scope>NUCLEOTIDE SEQUENCE</scope>
    <source>
        <strain evidence="3">VKM Ac-1069</strain>
    </source>
</reference>
<feature type="domain" description="CHK kinase-like" evidence="2">
    <location>
        <begin position="120"/>
        <end position="293"/>
    </location>
</feature>
<dbReference type="EMBL" id="BSFQ01000026">
    <property type="protein sequence ID" value="GLL13900.1"/>
    <property type="molecule type" value="Genomic_DNA"/>
</dbReference>
<dbReference type="InterPro" id="IPR015897">
    <property type="entry name" value="CHK_kinase-like"/>
</dbReference>
<keyword evidence="4" id="KW-1185">Reference proteome</keyword>
<dbReference type="AlphaFoldDB" id="A0A9W6NXX3"/>
<gene>
    <name evidence="3" type="ORF">GCM10017577_50450</name>
</gene>
<name>A0A9W6NXX3_9PSEU</name>